<protein>
    <submittedName>
        <fullName evidence="1">6-phosphogluconolactonase (Cycloisomerase 2 family)</fullName>
    </submittedName>
</protein>
<evidence type="ECO:0000313" key="1">
    <source>
        <dbReference type="EMBL" id="MBB4264690.1"/>
    </source>
</evidence>
<dbReference type="GO" id="GO:0016853">
    <property type="term" value="F:isomerase activity"/>
    <property type="evidence" value="ECO:0007669"/>
    <property type="project" value="UniProtKB-KW"/>
</dbReference>
<evidence type="ECO:0000313" key="2">
    <source>
        <dbReference type="Proteomes" id="UP000554286"/>
    </source>
</evidence>
<dbReference type="Proteomes" id="UP000554286">
    <property type="component" value="Unassembled WGS sequence"/>
</dbReference>
<gene>
    <name evidence="1" type="ORF">GGD89_000296</name>
</gene>
<sequence length="93" mass="10113">MPPLFVTPPTPVTVLPQQRLLLQLVVMSGDIAVTNVAPQCILRRTLRECEHRGWVEVTEISPGVHKVILRPPGRVIAHADEGIPDQPLRGGAG</sequence>
<dbReference type="AlphaFoldDB" id="A0A7W6RA85"/>
<proteinExistence type="predicted"/>
<reference evidence="1 2" key="1">
    <citation type="submission" date="2020-08" db="EMBL/GenBank/DDBJ databases">
        <title>Genome sequencing of Purple Non-Sulfur Bacteria from various extreme environments.</title>
        <authorList>
            <person name="Mayer M."/>
        </authorList>
    </citation>
    <scope>NUCLEOTIDE SEQUENCE [LARGE SCALE GENOMIC DNA]</scope>
    <source>
        <strain evidence="1 2">JA131</strain>
    </source>
</reference>
<dbReference type="EMBL" id="JACIGK010000001">
    <property type="protein sequence ID" value="MBB4264690.1"/>
    <property type="molecule type" value="Genomic_DNA"/>
</dbReference>
<dbReference type="RefSeq" id="WP_184042312.1">
    <property type="nucleotide sequence ID" value="NZ_JACIGK010000001.1"/>
</dbReference>
<accession>A0A7W6RA85</accession>
<name>A0A7W6RA85_9PROT</name>
<organism evidence="1 2">
    <name type="scientific">Roseospira visakhapatnamensis</name>
    <dbReference type="NCBI Taxonomy" id="390880"/>
    <lineage>
        <taxon>Bacteria</taxon>
        <taxon>Pseudomonadati</taxon>
        <taxon>Pseudomonadota</taxon>
        <taxon>Alphaproteobacteria</taxon>
        <taxon>Rhodospirillales</taxon>
        <taxon>Rhodospirillaceae</taxon>
        <taxon>Roseospira</taxon>
    </lineage>
</organism>
<keyword evidence="2" id="KW-1185">Reference proteome</keyword>
<keyword evidence="1" id="KW-0413">Isomerase</keyword>
<comment type="caution">
    <text evidence="1">The sequence shown here is derived from an EMBL/GenBank/DDBJ whole genome shotgun (WGS) entry which is preliminary data.</text>
</comment>